<dbReference type="InterPro" id="IPR028082">
    <property type="entry name" value="Peripla_BP_I"/>
</dbReference>
<accession>A0ABP5ENY3</accession>
<dbReference type="SUPFAM" id="SSF46894">
    <property type="entry name" value="C-terminal effector domain of the bipartite response regulators"/>
    <property type="match status" value="1"/>
</dbReference>
<evidence type="ECO:0000256" key="1">
    <source>
        <dbReference type="ARBA" id="ARBA00010062"/>
    </source>
</evidence>
<dbReference type="PROSITE" id="PS00622">
    <property type="entry name" value="HTH_LUXR_1"/>
    <property type="match status" value="1"/>
</dbReference>
<evidence type="ECO:0000259" key="6">
    <source>
        <dbReference type="PROSITE" id="PS50043"/>
    </source>
</evidence>
<evidence type="ECO:0000256" key="2">
    <source>
        <dbReference type="ARBA" id="ARBA00022729"/>
    </source>
</evidence>
<dbReference type="InterPro" id="IPR016032">
    <property type="entry name" value="Sig_transdc_resp-reg_C-effctor"/>
</dbReference>
<organism evidence="7 8">
    <name type="scientific">Brevibacterium samyangense</name>
    <dbReference type="NCBI Taxonomy" id="366888"/>
    <lineage>
        <taxon>Bacteria</taxon>
        <taxon>Bacillati</taxon>
        <taxon>Actinomycetota</taxon>
        <taxon>Actinomycetes</taxon>
        <taxon>Micrococcales</taxon>
        <taxon>Brevibacteriaceae</taxon>
        <taxon>Brevibacterium</taxon>
    </lineage>
</organism>
<dbReference type="Pfam" id="PF00196">
    <property type="entry name" value="GerE"/>
    <property type="match status" value="1"/>
</dbReference>
<dbReference type="Pfam" id="PF13458">
    <property type="entry name" value="Peripla_BP_6"/>
    <property type="match status" value="1"/>
</dbReference>
<comment type="similarity">
    <text evidence="1">Belongs to the leucine-binding protein family.</text>
</comment>
<dbReference type="PANTHER" id="PTHR44688:SF16">
    <property type="entry name" value="DNA-BINDING TRANSCRIPTIONAL ACTIVATOR DEVR_DOSR"/>
    <property type="match status" value="1"/>
</dbReference>
<dbReference type="Proteomes" id="UP001500755">
    <property type="component" value="Unassembled WGS sequence"/>
</dbReference>
<keyword evidence="2" id="KW-0732">Signal</keyword>
<dbReference type="SMART" id="SM00421">
    <property type="entry name" value="HTH_LUXR"/>
    <property type="match status" value="1"/>
</dbReference>
<dbReference type="InterPro" id="IPR028081">
    <property type="entry name" value="Leu-bd"/>
</dbReference>
<dbReference type="PANTHER" id="PTHR44688">
    <property type="entry name" value="DNA-BINDING TRANSCRIPTIONAL ACTIVATOR DEVR_DOSR"/>
    <property type="match status" value="1"/>
</dbReference>
<reference evidence="8" key="1">
    <citation type="journal article" date="2019" name="Int. J. Syst. Evol. Microbiol.">
        <title>The Global Catalogue of Microorganisms (GCM) 10K type strain sequencing project: providing services to taxonomists for standard genome sequencing and annotation.</title>
        <authorList>
            <consortium name="The Broad Institute Genomics Platform"/>
            <consortium name="The Broad Institute Genome Sequencing Center for Infectious Disease"/>
            <person name="Wu L."/>
            <person name="Ma J."/>
        </authorList>
    </citation>
    <scope>NUCLEOTIDE SEQUENCE [LARGE SCALE GENOMIC DNA]</scope>
    <source>
        <strain evidence="8">JCM 14546</strain>
    </source>
</reference>
<evidence type="ECO:0000313" key="7">
    <source>
        <dbReference type="EMBL" id="GAA2001223.1"/>
    </source>
</evidence>
<feature type="domain" description="HTH luxR-type" evidence="6">
    <location>
        <begin position="93"/>
        <end position="158"/>
    </location>
</feature>
<keyword evidence="3" id="KW-0805">Transcription regulation</keyword>
<dbReference type="EMBL" id="BAAANO010000005">
    <property type="protein sequence ID" value="GAA2001223.1"/>
    <property type="molecule type" value="Genomic_DNA"/>
</dbReference>
<dbReference type="SUPFAM" id="SSF53822">
    <property type="entry name" value="Periplasmic binding protein-like I"/>
    <property type="match status" value="1"/>
</dbReference>
<protein>
    <recommendedName>
        <fullName evidence="6">HTH luxR-type domain-containing protein</fullName>
    </recommendedName>
</protein>
<dbReference type="CDD" id="cd06170">
    <property type="entry name" value="LuxR_C_like"/>
    <property type="match status" value="1"/>
</dbReference>
<evidence type="ECO:0000256" key="4">
    <source>
        <dbReference type="ARBA" id="ARBA00023125"/>
    </source>
</evidence>
<dbReference type="Gene3D" id="1.10.10.10">
    <property type="entry name" value="Winged helix-like DNA-binding domain superfamily/Winged helix DNA-binding domain"/>
    <property type="match status" value="1"/>
</dbReference>
<dbReference type="Gene3D" id="3.40.50.2300">
    <property type="match status" value="2"/>
</dbReference>
<keyword evidence="5" id="KW-0804">Transcription</keyword>
<keyword evidence="8" id="KW-1185">Reference proteome</keyword>
<gene>
    <name evidence="7" type="ORF">GCM10009755_06970</name>
</gene>
<name>A0ABP5ENY3_9MICO</name>
<dbReference type="InterPro" id="IPR036388">
    <property type="entry name" value="WH-like_DNA-bd_sf"/>
</dbReference>
<evidence type="ECO:0000313" key="8">
    <source>
        <dbReference type="Proteomes" id="UP001500755"/>
    </source>
</evidence>
<dbReference type="PROSITE" id="PS50043">
    <property type="entry name" value="HTH_LUXR_2"/>
    <property type="match status" value="1"/>
</dbReference>
<keyword evidence="4" id="KW-0238">DNA-binding</keyword>
<dbReference type="InterPro" id="IPR000792">
    <property type="entry name" value="Tscrpt_reg_LuxR_C"/>
</dbReference>
<dbReference type="PRINTS" id="PR00038">
    <property type="entry name" value="HTHLUXR"/>
</dbReference>
<comment type="caution">
    <text evidence="7">The sequence shown here is derived from an EMBL/GenBank/DDBJ whole genome shotgun (WGS) entry which is preliminary data.</text>
</comment>
<evidence type="ECO:0000256" key="3">
    <source>
        <dbReference type="ARBA" id="ARBA00023015"/>
    </source>
</evidence>
<evidence type="ECO:0000256" key="5">
    <source>
        <dbReference type="ARBA" id="ARBA00023163"/>
    </source>
</evidence>
<sequence length="574" mass="61972">MTVMHRPTPPRPIDTARRGTSVRFTATLRAGALVVPGRFDTPLGADLDAVLRSFLASGLPHLGFYLVRGRARSRVRVSRASGSRDTCTVEVTARQEFHGLSVQEHRVASLVACGLSNPEIGEALACSRRTVDRHVSNALARLGLQSRSQISTLVALGEGWVAPLPWIPHLSGMLPVLAALTGQDTGAEAVPGPWGASAPVAGPTAPVLRIGSLVPAGEERKLDAVAMARGEDLAAATDLRERPGETRVEITRVRATAADAPRALAELAASGCHAVVLGNFPPPVAVDLLRGTKDLGIPVLHSMVDRRLAEFVGPTRGYDHIFQMCSDETVYVRAFATFVREVVAENGARPASIALLVRRDESAEAKQVLTGLLDLADGHRVHVIEYDDGVNWAGVALELQQLAPDAVYMGVYTETALVSLLQYLRGADVTSHYYCVWVPGIPGFTRRNAALSEGLVWTTLVGNTENWLGTRFRRLFEERFGEDPGIGSAAVHYDMVKLLERAWQQVGGSAVPEDLTAGLQTVQYQGVTGSFHFDGGRRRALCYPFDTDDPTIGQPYLTFRIRDGKSEEIGRTRG</sequence>
<proteinExistence type="inferred from homology"/>